<organism evidence="2 3">
    <name type="scientific">Achromobacter ruhlandii</name>
    <dbReference type="NCBI Taxonomy" id="72557"/>
    <lineage>
        <taxon>Bacteria</taxon>
        <taxon>Pseudomonadati</taxon>
        <taxon>Pseudomonadota</taxon>
        <taxon>Betaproteobacteria</taxon>
        <taxon>Burkholderiales</taxon>
        <taxon>Alcaligenaceae</taxon>
        <taxon>Achromobacter</taxon>
    </lineage>
</organism>
<keyword evidence="3" id="KW-1185">Reference proteome</keyword>
<gene>
    <name evidence="2" type="ORF">LMG7053_04805</name>
</gene>
<dbReference type="Gene3D" id="3.30.420.280">
    <property type="match status" value="1"/>
</dbReference>
<accession>A0ABM8M0I5</accession>
<feature type="region of interest" description="Disordered" evidence="1">
    <location>
        <begin position="441"/>
        <end position="474"/>
    </location>
</feature>
<sequence length="474" mass="53611">MSALDIHLHPKQGLLLQSVATEILFGGAAGGGKSFVMRALAIIWCSMIPGLQVYLFRRTLDDLIKNHIEGSRGFRAMLAPWVLTGRVQIIDSEIRFWNGSKIYLCHCQHEKDRFKYLGAEIHVLLMDELTTFTDTIYRFLRTRVRMTSVDLPAEYRGCFPRVLAGSNPGNVGHGWVKAAWGLGKDGAHEPMEIWRTPDEEGGMLRQYVPALLEDNPTMAQDDPTYRARLRGLGSAAVVRAFEKGDWDAVAGSFLEGVFDPDRHVIKPFVIPHTWKVWKAMDWGFAKPYSVGWWALSNDGVYYRWRELYGYGGKANVGSREEAAAVARRIKEIEKHDARMGYEYRQNIADSAIFSEQGTESIARAFKQGGVIWRESAKGRGSRINGAQRIVDLLMADRLKVFESCKHWIRTVPLLMPDQNLLEDVDSSMEDHAWDETMYATGPIRRAPDAQNQQKSDDDASDGEHDAHGNYSMRV</sequence>
<dbReference type="Gene3D" id="3.40.50.300">
    <property type="entry name" value="P-loop containing nucleotide triphosphate hydrolases"/>
    <property type="match status" value="1"/>
</dbReference>
<dbReference type="EMBL" id="CADILJ010000065">
    <property type="protein sequence ID" value="CAB3955789.1"/>
    <property type="molecule type" value="Genomic_DNA"/>
</dbReference>
<feature type="compositionally biased region" description="Basic and acidic residues" evidence="1">
    <location>
        <begin position="454"/>
        <end position="467"/>
    </location>
</feature>
<comment type="caution">
    <text evidence="2">The sequence shown here is derived from an EMBL/GenBank/DDBJ whole genome shotgun (WGS) entry which is preliminary data.</text>
</comment>
<evidence type="ECO:0000313" key="2">
    <source>
        <dbReference type="EMBL" id="CAB3955789.1"/>
    </source>
</evidence>
<dbReference type="InterPro" id="IPR027417">
    <property type="entry name" value="P-loop_NTPase"/>
</dbReference>
<dbReference type="Proteomes" id="UP000494161">
    <property type="component" value="Unassembled WGS sequence"/>
</dbReference>
<proteinExistence type="predicted"/>
<protein>
    <recommendedName>
        <fullName evidence="4">Terminase</fullName>
    </recommendedName>
</protein>
<dbReference type="RefSeq" id="WP_175224371.1">
    <property type="nucleotide sequence ID" value="NZ_CADILJ010000065.1"/>
</dbReference>
<reference evidence="2 3" key="1">
    <citation type="submission" date="2020-04" db="EMBL/GenBank/DDBJ databases">
        <authorList>
            <person name="De Canck E."/>
        </authorList>
    </citation>
    <scope>NUCLEOTIDE SEQUENCE [LARGE SCALE GENOMIC DNA]</scope>
    <source>
        <strain evidence="2 3">LMG 7053</strain>
    </source>
</reference>
<evidence type="ECO:0000256" key="1">
    <source>
        <dbReference type="SAM" id="MobiDB-lite"/>
    </source>
</evidence>
<evidence type="ECO:0000313" key="3">
    <source>
        <dbReference type="Proteomes" id="UP000494161"/>
    </source>
</evidence>
<evidence type="ECO:0008006" key="4">
    <source>
        <dbReference type="Google" id="ProtNLM"/>
    </source>
</evidence>
<name>A0ABM8M0I5_9BURK</name>